<dbReference type="PANTHER" id="PTHR43140">
    <property type="entry name" value="TYPE-1 RESTRICTION ENZYME ECOKI SPECIFICITY PROTEIN"/>
    <property type="match status" value="1"/>
</dbReference>
<keyword evidence="2" id="KW-0680">Restriction system</keyword>
<comment type="caution">
    <text evidence="5">The sequence shown here is derived from an EMBL/GenBank/DDBJ whole genome shotgun (WGS) entry which is preliminary data.</text>
</comment>
<feature type="domain" description="Type I restriction modification DNA specificity" evidence="4">
    <location>
        <begin position="4"/>
        <end position="178"/>
    </location>
</feature>
<dbReference type="GO" id="GO:0003677">
    <property type="term" value="F:DNA binding"/>
    <property type="evidence" value="ECO:0007669"/>
    <property type="project" value="UniProtKB-KW"/>
</dbReference>
<dbReference type="PANTHER" id="PTHR43140:SF1">
    <property type="entry name" value="TYPE I RESTRICTION ENZYME ECOKI SPECIFICITY SUBUNIT"/>
    <property type="match status" value="1"/>
</dbReference>
<dbReference type="Pfam" id="PF01420">
    <property type="entry name" value="Methylase_S"/>
    <property type="match status" value="2"/>
</dbReference>
<evidence type="ECO:0000256" key="3">
    <source>
        <dbReference type="ARBA" id="ARBA00023125"/>
    </source>
</evidence>
<dbReference type="STRING" id="1618350.UR67_C0004G0056"/>
<dbReference type="Gene3D" id="3.90.220.20">
    <property type="entry name" value="DNA methylase specificity domains"/>
    <property type="match status" value="2"/>
</dbReference>
<dbReference type="InterPro" id="IPR000055">
    <property type="entry name" value="Restrct_endonuc_typeI_TRD"/>
</dbReference>
<evidence type="ECO:0000313" key="5">
    <source>
        <dbReference type="EMBL" id="KKP69659.1"/>
    </source>
</evidence>
<keyword evidence="3" id="KW-0238">DNA-binding</keyword>
<evidence type="ECO:0000259" key="4">
    <source>
        <dbReference type="Pfam" id="PF01420"/>
    </source>
</evidence>
<reference evidence="5 6" key="1">
    <citation type="journal article" date="2015" name="Nature">
        <title>rRNA introns, odd ribosomes, and small enigmatic genomes across a large radiation of phyla.</title>
        <authorList>
            <person name="Brown C.T."/>
            <person name="Hug L.A."/>
            <person name="Thomas B.C."/>
            <person name="Sharon I."/>
            <person name="Castelle C.J."/>
            <person name="Singh A."/>
            <person name="Wilkins M.J."/>
            <person name="Williams K.H."/>
            <person name="Banfield J.F."/>
        </authorList>
    </citation>
    <scope>NUCLEOTIDE SEQUENCE [LARGE SCALE GENOMIC DNA]</scope>
</reference>
<evidence type="ECO:0000313" key="6">
    <source>
        <dbReference type="Proteomes" id="UP000034581"/>
    </source>
</evidence>
<name>A0A0G0BJK4_UNCC3</name>
<dbReference type="Proteomes" id="UP000034581">
    <property type="component" value="Unassembled WGS sequence"/>
</dbReference>
<comment type="similarity">
    <text evidence="1">Belongs to the type-I restriction system S methylase family.</text>
</comment>
<proteinExistence type="inferred from homology"/>
<dbReference type="PATRIC" id="fig|1618350.3.peg.690"/>
<dbReference type="InterPro" id="IPR051212">
    <property type="entry name" value="Type-I_RE_S_subunit"/>
</dbReference>
<dbReference type="GO" id="GO:0009307">
    <property type="term" value="P:DNA restriction-modification system"/>
    <property type="evidence" value="ECO:0007669"/>
    <property type="project" value="UniProtKB-KW"/>
</dbReference>
<dbReference type="CDD" id="cd17263">
    <property type="entry name" value="RMtype1_S_AbaB8300I-TRD1-CR1_like"/>
    <property type="match status" value="1"/>
</dbReference>
<feature type="domain" description="Type I restriction modification DNA specificity" evidence="4">
    <location>
        <begin position="203"/>
        <end position="369"/>
    </location>
</feature>
<evidence type="ECO:0000256" key="2">
    <source>
        <dbReference type="ARBA" id="ARBA00022747"/>
    </source>
</evidence>
<evidence type="ECO:0000256" key="1">
    <source>
        <dbReference type="ARBA" id="ARBA00010923"/>
    </source>
</evidence>
<sequence>MKTNWQTKKLGEVCDFVRGPFGGSLTKSIFKKDGYAVYEQQHAIYNQFDNSRYFIDEKKFKEMERFELKSGDLIMSCSGTMGKIAIAPKNIKKGIINQALLKLTPSKQISNEFLKLWMQSKGFQDSLKKISKGVAIKNVASVKILKQIKIPLPSLSEQHRIVKILDEVFEKIEKAKENAGKNLQNTKELFESYLQSVFANPGKDWEEKSLGDVCDLYQGIAINAKTKHALVKKSNLPLLRIKDLKNNTEEQYIDPNNYPKNALVNESDIIYTRTGSLGLVFRGRKGILHNNSFKIVPKSVLTKDYLFIWLQNPIFKSKILDLAGRVAQPDITHAIFKIQKIDIPSIPEQKSIVAKLDALSAETKKLEAIYKQKIADLEELKKSVLKKAFNGEL</sequence>
<dbReference type="EMBL" id="LBQB01000004">
    <property type="protein sequence ID" value="KKP69659.1"/>
    <property type="molecule type" value="Genomic_DNA"/>
</dbReference>
<dbReference type="AlphaFoldDB" id="A0A0G0BJK4"/>
<organism evidence="5 6">
    <name type="scientific">candidate division CPR3 bacterium GW2011_GWF2_35_18</name>
    <dbReference type="NCBI Taxonomy" id="1618350"/>
    <lineage>
        <taxon>Bacteria</taxon>
        <taxon>Bacteria division CPR3</taxon>
    </lineage>
</organism>
<dbReference type="SUPFAM" id="SSF116734">
    <property type="entry name" value="DNA methylase specificity domain"/>
    <property type="match status" value="2"/>
</dbReference>
<protein>
    <recommendedName>
        <fullName evidence="4">Type I restriction modification DNA specificity domain-containing protein</fullName>
    </recommendedName>
</protein>
<accession>A0A0G0BJK4</accession>
<dbReference type="InterPro" id="IPR044946">
    <property type="entry name" value="Restrct_endonuc_typeI_TRD_sf"/>
</dbReference>
<gene>
    <name evidence="5" type="ORF">UR67_C0004G0056</name>
</gene>